<comment type="subcellular location">
    <subcellularLocation>
        <location evidence="1">Cell membrane</location>
        <topology evidence="1">Multi-pass membrane protein</topology>
    </subcellularLocation>
</comment>
<evidence type="ECO:0000256" key="2">
    <source>
        <dbReference type="ARBA" id="ARBA00022692"/>
    </source>
</evidence>
<keyword evidence="2 5" id="KW-0812">Transmembrane</keyword>
<dbReference type="EMBL" id="FOWW01000013">
    <property type="protein sequence ID" value="SFQ69782.1"/>
    <property type="molecule type" value="Genomic_DNA"/>
</dbReference>
<name>A0A1I6AMA6_9PSEU</name>
<dbReference type="PANTHER" id="PTHR11360:SF308">
    <property type="entry name" value="BLL3089 PROTEIN"/>
    <property type="match status" value="1"/>
</dbReference>
<feature type="transmembrane region" description="Helical" evidence="5">
    <location>
        <begin position="302"/>
        <end position="321"/>
    </location>
</feature>
<dbReference type="SUPFAM" id="SSF103473">
    <property type="entry name" value="MFS general substrate transporter"/>
    <property type="match status" value="1"/>
</dbReference>
<dbReference type="RefSeq" id="WP_208326033.1">
    <property type="nucleotide sequence ID" value="NZ_FOWW01000013.1"/>
</dbReference>
<dbReference type="InterPro" id="IPR020846">
    <property type="entry name" value="MFS_dom"/>
</dbReference>
<evidence type="ECO:0000313" key="8">
    <source>
        <dbReference type="Proteomes" id="UP000198727"/>
    </source>
</evidence>
<keyword evidence="8" id="KW-1185">Reference proteome</keyword>
<dbReference type="InterPro" id="IPR011701">
    <property type="entry name" value="MFS"/>
</dbReference>
<evidence type="ECO:0000259" key="6">
    <source>
        <dbReference type="PROSITE" id="PS50850"/>
    </source>
</evidence>
<keyword evidence="4 5" id="KW-0472">Membrane</keyword>
<feature type="transmembrane region" description="Helical" evidence="5">
    <location>
        <begin position="181"/>
        <end position="201"/>
    </location>
</feature>
<gene>
    <name evidence="7" type="ORF">SAMN05421810_11382</name>
</gene>
<dbReference type="GO" id="GO:0022857">
    <property type="term" value="F:transmembrane transporter activity"/>
    <property type="evidence" value="ECO:0007669"/>
    <property type="project" value="InterPro"/>
</dbReference>
<keyword evidence="3 5" id="KW-1133">Transmembrane helix</keyword>
<evidence type="ECO:0000256" key="1">
    <source>
        <dbReference type="ARBA" id="ARBA00004651"/>
    </source>
</evidence>
<dbReference type="InterPro" id="IPR036259">
    <property type="entry name" value="MFS_trans_sf"/>
</dbReference>
<reference evidence="8" key="1">
    <citation type="submission" date="2016-10" db="EMBL/GenBank/DDBJ databases">
        <authorList>
            <person name="Varghese N."/>
            <person name="Submissions S."/>
        </authorList>
    </citation>
    <scope>NUCLEOTIDE SEQUENCE [LARGE SCALE GENOMIC DNA]</scope>
    <source>
        <strain evidence="8">CGMCC 4.5579</strain>
    </source>
</reference>
<dbReference type="GO" id="GO:0005886">
    <property type="term" value="C:plasma membrane"/>
    <property type="evidence" value="ECO:0007669"/>
    <property type="project" value="UniProtKB-SubCell"/>
</dbReference>
<feature type="transmembrane region" description="Helical" evidence="5">
    <location>
        <begin position="277"/>
        <end position="295"/>
    </location>
</feature>
<feature type="transmembrane region" description="Helical" evidence="5">
    <location>
        <begin position="149"/>
        <end position="169"/>
    </location>
</feature>
<feature type="transmembrane region" description="Helical" evidence="5">
    <location>
        <begin position="237"/>
        <end position="257"/>
    </location>
</feature>
<feature type="transmembrane region" description="Helical" evidence="5">
    <location>
        <begin position="60"/>
        <end position="80"/>
    </location>
</feature>
<dbReference type="PROSITE" id="PS50850">
    <property type="entry name" value="MFS"/>
    <property type="match status" value="1"/>
</dbReference>
<organism evidence="7 8">
    <name type="scientific">Amycolatopsis arida</name>
    <dbReference type="NCBI Taxonomy" id="587909"/>
    <lineage>
        <taxon>Bacteria</taxon>
        <taxon>Bacillati</taxon>
        <taxon>Actinomycetota</taxon>
        <taxon>Actinomycetes</taxon>
        <taxon>Pseudonocardiales</taxon>
        <taxon>Pseudonocardiaceae</taxon>
        <taxon>Amycolatopsis</taxon>
    </lineage>
</organism>
<feature type="transmembrane region" description="Helical" evidence="5">
    <location>
        <begin position="116"/>
        <end position="142"/>
    </location>
</feature>
<dbReference type="Pfam" id="PF07690">
    <property type="entry name" value="MFS_1"/>
    <property type="match status" value="1"/>
</dbReference>
<proteinExistence type="predicted"/>
<sequence>MPTGTASDATTVPPAAPARANTSRAVAAAAVALALTAPGQTAAVSVFVDPIIDDLGVSRSAVSTAYLVGSLAGTFVMPFLGRLIDRFGPRRIMAAIAVCFGAILVAGSLATEIIGLTAAFVGIRVGGQGALNLVATTTVAIYVHRRRGFAIGVSSAIGTAGISLAPVLLERLVAAWDWRTVWIWEGVAVWALVVPAALLLLPRRPPARPETTDTSAEHHGPLPLVDWTLAQAMRTGMFWAVAAGVAVCALVTTGLNFHQVSLLGERGLTPTQAAATFLPQTIAGLVATFGLGWLADRFSDRVLIVITMLLLAAATAGAGWASPGLPAVLYGVALGACANGIRTLEAVAFPRCFGLRHLGAIRGVVHSVTVGASAFGPLLVALGRASATSYRPALLALTTLPLAVVLAAALVRTPPSAPPARESAA</sequence>
<evidence type="ECO:0000256" key="4">
    <source>
        <dbReference type="ARBA" id="ARBA00023136"/>
    </source>
</evidence>
<dbReference type="PANTHER" id="PTHR11360">
    <property type="entry name" value="MONOCARBOXYLATE TRANSPORTER"/>
    <property type="match status" value="1"/>
</dbReference>
<accession>A0A1I6AMA6</accession>
<dbReference type="Gene3D" id="1.20.1250.20">
    <property type="entry name" value="MFS general substrate transporter like domains"/>
    <property type="match status" value="2"/>
</dbReference>
<dbReference type="InterPro" id="IPR050327">
    <property type="entry name" value="Proton-linked_MCT"/>
</dbReference>
<evidence type="ECO:0000256" key="3">
    <source>
        <dbReference type="ARBA" id="ARBA00022989"/>
    </source>
</evidence>
<feature type="transmembrane region" description="Helical" evidence="5">
    <location>
        <begin position="92"/>
        <end position="110"/>
    </location>
</feature>
<feature type="transmembrane region" description="Helical" evidence="5">
    <location>
        <begin position="25"/>
        <end position="48"/>
    </location>
</feature>
<feature type="transmembrane region" description="Helical" evidence="5">
    <location>
        <begin position="393"/>
        <end position="411"/>
    </location>
</feature>
<feature type="transmembrane region" description="Helical" evidence="5">
    <location>
        <begin position="360"/>
        <end position="381"/>
    </location>
</feature>
<dbReference type="AlphaFoldDB" id="A0A1I6AMA6"/>
<evidence type="ECO:0000313" key="7">
    <source>
        <dbReference type="EMBL" id="SFQ69782.1"/>
    </source>
</evidence>
<protein>
    <submittedName>
        <fullName evidence="7">Major Facilitator Superfamily protein</fullName>
    </submittedName>
</protein>
<feature type="domain" description="Major facilitator superfamily (MFS) profile" evidence="6">
    <location>
        <begin position="25"/>
        <end position="416"/>
    </location>
</feature>
<dbReference type="Proteomes" id="UP000198727">
    <property type="component" value="Unassembled WGS sequence"/>
</dbReference>
<evidence type="ECO:0000256" key="5">
    <source>
        <dbReference type="SAM" id="Phobius"/>
    </source>
</evidence>